<dbReference type="AlphaFoldDB" id="A0A1H1U7A4"/>
<dbReference type="Proteomes" id="UP000185663">
    <property type="component" value="Chromosome I"/>
</dbReference>
<accession>A0A1H1U7A4</accession>
<proteinExistence type="predicted"/>
<dbReference type="EMBL" id="LT629776">
    <property type="protein sequence ID" value="SDS68360.1"/>
    <property type="molecule type" value="Genomic_DNA"/>
</dbReference>
<reference evidence="2 3" key="1">
    <citation type="submission" date="2016-10" db="EMBL/GenBank/DDBJ databases">
        <authorList>
            <person name="de Groot N.N."/>
        </authorList>
    </citation>
    <scope>NUCLEOTIDE SEQUENCE [LARGE SCALE GENOMIC DNA]</scope>
    <source>
        <strain evidence="2 3">DSM 22126</strain>
    </source>
</reference>
<protein>
    <submittedName>
        <fullName evidence="2">Uncharacterized protein</fullName>
    </submittedName>
</protein>
<gene>
    <name evidence="2" type="ORF">SAMN04489860_2110</name>
</gene>
<evidence type="ECO:0000256" key="1">
    <source>
        <dbReference type="SAM" id="Phobius"/>
    </source>
</evidence>
<dbReference type="RefSeq" id="WP_172829066.1">
    <property type="nucleotide sequence ID" value="NZ_LT629776.1"/>
</dbReference>
<evidence type="ECO:0000313" key="3">
    <source>
        <dbReference type="Proteomes" id="UP000185663"/>
    </source>
</evidence>
<keyword evidence="1" id="KW-0472">Membrane</keyword>
<evidence type="ECO:0000313" key="2">
    <source>
        <dbReference type="EMBL" id="SDS68360.1"/>
    </source>
</evidence>
<keyword evidence="1" id="KW-0812">Transmembrane</keyword>
<keyword evidence="3" id="KW-1185">Reference proteome</keyword>
<sequence length="62" mass="6685">MRSPDRPHVPFVDSAVPDDVLRPVERRRSGGLPWPVAIFVTVAMTFGALLALGAFDPLLGSL</sequence>
<dbReference type="STRING" id="545619.SAMN04489860_2110"/>
<name>A0A1H1U7A4_9CELL</name>
<organism evidence="2 3">
    <name type="scientific">Paraoerskovia marina</name>
    <dbReference type="NCBI Taxonomy" id="545619"/>
    <lineage>
        <taxon>Bacteria</taxon>
        <taxon>Bacillati</taxon>
        <taxon>Actinomycetota</taxon>
        <taxon>Actinomycetes</taxon>
        <taxon>Micrococcales</taxon>
        <taxon>Cellulomonadaceae</taxon>
        <taxon>Paraoerskovia</taxon>
    </lineage>
</organism>
<feature type="transmembrane region" description="Helical" evidence="1">
    <location>
        <begin position="32"/>
        <end position="55"/>
    </location>
</feature>
<keyword evidence="1" id="KW-1133">Transmembrane helix</keyword>